<gene>
    <name evidence="1" type="ORF">BDN72DRAFT_327548</name>
</gene>
<reference evidence="1 2" key="1">
    <citation type="journal article" date="2019" name="Nat. Ecol. Evol.">
        <title>Megaphylogeny resolves global patterns of mushroom evolution.</title>
        <authorList>
            <person name="Varga T."/>
            <person name="Krizsan K."/>
            <person name="Foldi C."/>
            <person name="Dima B."/>
            <person name="Sanchez-Garcia M."/>
            <person name="Sanchez-Ramirez S."/>
            <person name="Szollosi G.J."/>
            <person name="Szarkandi J.G."/>
            <person name="Papp V."/>
            <person name="Albert L."/>
            <person name="Andreopoulos W."/>
            <person name="Angelini C."/>
            <person name="Antonin V."/>
            <person name="Barry K.W."/>
            <person name="Bougher N.L."/>
            <person name="Buchanan P."/>
            <person name="Buyck B."/>
            <person name="Bense V."/>
            <person name="Catcheside P."/>
            <person name="Chovatia M."/>
            <person name="Cooper J."/>
            <person name="Damon W."/>
            <person name="Desjardin D."/>
            <person name="Finy P."/>
            <person name="Geml J."/>
            <person name="Haridas S."/>
            <person name="Hughes K."/>
            <person name="Justo A."/>
            <person name="Karasinski D."/>
            <person name="Kautmanova I."/>
            <person name="Kiss B."/>
            <person name="Kocsube S."/>
            <person name="Kotiranta H."/>
            <person name="LaButti K.M."/>
            <person name="Lechner B.E."/>
            <person name="Liimatainen K."/>
            <person name="Lipzen A."/>
            <person name="Lukacs Z."/>
            <person name="Mihaltcheva S."/>
            <person name="Morgado L.N."/>
            <person name="Niskanen T."/>
            <person name="Noordeloos M.E."/>
            <person name="Ohm R.A."/>
            <person name="Ortiz-Santana B."/>
            <person name="Ovrebo C."/>
            <person name="Racz N."/>
            <person name="Riley R."/>
            <person name="Savchenko A."/>
            <person name="Shiryaev A."/>
            <person name="Soop K."/>
            <person name="Spirin V."/>
            <person name="Szebenyi C."/>
            <person name="Tomsovsky M."/>
            <person name="Tulloss R.E."/>
            <person name="Uehling J."/>
            <person name="Grigoriev I.V."/>
            <person name="Vagvolgyi C."/>
            <person name="Papp T."/>
            <person name="Martin F.M."/>
            <person name="Miettinen O."/>
            <person name="Hibbett D.S."/>
            <person name="Nagy L.G."/>
        </authorList>
    </citation>
    <scope>NUCLEOTIDE SEQUENCE [LARGE SCALE GENOMIC DNA]</scope>
    <source>
        <strain evidence="1 2">NL-1719</strain>
    </source>
</reference>
<name>A0ACD3B3U6_9AGAR</name>
<keyword evidence="2" id="KW-1185">Reference proteome</keyword>
<dbReference type="Proteomes" id="UP000308600">
    <property type="component" value="Unassembled WGS sequence"/>
</dbReference>
<evidence type="ECO:0000313" key="2">
    <source>
        <dbReference type="Proteomes" id="UP000308600"/>
    </source>
</evidence>
<protein>
    <submittedName>
        <fullName evidence="1">Uncharacterized protein</fullName>
    </submittedName>
</protein>
<evidence type="ECO:0000313" key="1">
    <source>
        <dbReference type="EMBL" id="TFK72485.1"/>
    </source>
</evidence>
<organism evidence="1 2">
    <name type="scientific">Pluteus cervinus</name>
    <dbReference type="NCBI Taxonomy" id="181527"/>
    <lineage>
        <taxon>Eukaryota</taxon>
        <taxon>Fungi</taxon>
        <taxon>Dikarya</taxon>
        <taxon>Basidiomycota</taxon>
        <taxon>Agaricomycotina</taxon>
        <taxon>Agaricomycetes</taxon>
        <taxon>Agaricomycetidae</taxon>
        <taxon>Agaricales</taxon>
        <taxon>Pluteineae</taxon>
        <taxon>Pluteaceae</taxon>
        <taxon>Pluteus</taxon>
    </lineage>
</organism>
<proteinExistence type="predicted"/>
<dbReference type="EMBL" id="ML208285">
    <property type="protein sequence ID" value="TFK72485.1"/>
    <property type="molecule type" value="Genomic_DNA"/>
</dbReference>
<accession>A0ACD3B3U6</accession>
<sequence length="580" mass="66203">MSKTTSPDVPLVRTVSMPTIPLPAVTYPPSAPGSSCGTIVQRADSRASKHNTGNSSSDVAGNGGSVDEGSCGEPLGGEKHRIVTGLAPISPQESQRYQRSVVHTRNGDELNLRPLTRDFDSFSLPKGWERFVQPDGYPFFFNKDKRILTTTDICTDKILEQVNDIYDNAIRFWDTHHSTIARDNNWHLVLENYINSKQQKKFGYYFVDHSKECLFWLDEYDVRDMDDSVKIRSSNAHIGRLMKSQFWYHCEAYPNVYPVTESILNRMQDVLVNALGDSLTSTDSTIPYDVKTLREMLDLVNDMKVPNGKPDSSAGTARVLFRFMASFEHERFRNLYGEAGARLVLGQTIYAKPDKKKRTLMMKMLLPLFFFAPREHLRRLETITVDHMVNLKSWNELLDRLTDDWKEHTLYATVLLNANVAFLAIQSVDSLGQSPIQQISYVSTALSIGTIVMALLLVKQHHTLPMQYLANRSVSTLGLETLSLLYSLPYASLMWGMITFFLAFATMCFSKGNTLTSCLMGISGVVIVSFIFWCISLYYERELYVHPWLFRKWHSLLESRWFNSIPVRTNRRRKSEEVLA</sequence>